<dbReference type="EMBL" id="CP031222">
    <property type="protein sequence ID" value="AXI02925.1"/>
    <property type="molecule type" value="Genomic_DNA"/>
</dbReference>
<dbReference type="Proteomes" id="UP000253940">
    <property type="component" value="Chromosome"/>
</dbReference>
<evidence type="ECO:0000256" key="2">
    <source>
        <dbReference type="ARBA" id="ARBA00023002"/>
    </source>
</evidence>
<dbReference type="InterPro" id="IPR013785">
    <property type="entry name" value="Aldolase_TIM"/>
</dbReference>
<evidence type="ECO:0000313" key="4">
    <source>
        <dbReference type="EMBL" id="AXI02925.1"/>
    </source>
</evidence>
<dbReference type="InterPro" id="IPR001155">
    <property type="entry name" value="OxRdtase_FMN_N"/>
</dbReference>
<dbReference type="KEGG" id="mbah:HYN46_08790"/>
<gene>
    <name evidence="4" type="ORF">HYN46_08790</name>
</gene>
<reference evidence="4 5" key="1">
    <citation type="submission" date="2018-07" db="EMBL/GenBank/DDBJ databases">
        <title>Genome sequencing of Moraxellaceae gen. HYN0046.</title>
        <authorList>
            <person name="Kim M."/>
            <person name="Yi H."/>
        </authorList>
    </citation>
    <scope>NUCLEOTIDE SEQUENCE [LARGE SCALE GENOMIC DNA]</scope>
    <source>
        <strain evidence="4 5">HYN0046</strain>
    </source>
</reference>
<organism evidence="4 5">
    <name type="scientific">Aquirhabdus parva</name>
    <dbReference type="NCBI Taxonomy" id="2283318"/>
    <lineage>
        <taxon>Bacteria</taxon>
        <taxon>Pseudomonadati</taxon>
        <taxon>Pseudomonadota</taxon>
        <taxon>Gammaproteobacteria</taxon>
        <taxon>Moraxellales</taxon>
        <taxon>Moraxellaceae</taxon>
        <taxon>Aquirhabdus</taxon>
    </lineage>
</organism>
<proteinExistence type="predicted"/>
<keyword evidence="2" id="KW-0560">Oxidoreductase</keyword>
<evidence type="ECO:0000313" key="5">
    <source>
        <dbReference type="Proteomes" id="UP000253940"/>
    </source>
</evidence>
<keyword evidence="1" id="KW-0285">Flavoprotein</keyword>
<sequence length="419" mass="45526">MSVNISQPLKINKQIFKNRIIKGAMSEALATSDGKVTPALIKLYDTWGKGGLGASITGNVMIDHRAKNEPGVVIVEDESDLARLTEWASLGKKYNTAQIVQLSHPGKQCPKGLNRETVAPSAIGFGPAMAPLFGVPRELTEAEIYDLIRRFGESARICEKAGFQGVQIHGAHGYLVSAFLSPKHNHRTDQWGGSLENRMRFLLESFKEIRKQTSAGFVVGVKLNSADFQKGGFTEEDSVAVFKALDALGVDFIEISGGTYEAPAMAGAKRKQPAKESTIQREAYFLEFAEKVRKEVKTVLMVTGGFRTRAGMDAALASGACDLIGIARPLAVETDVTDSLIAGANVKYATQPIKTGIAPIDKLAVMEVIWYAAQFRAIGQGKSPNPKLSPLVVFLRYMKGSIQEMILKRKPIITKLRAS</sequence>
<protein>
    <submittedName>
        <fullName evidence="4">NADH oxidase</fullName>
    </submittedName>
</protein>
<keyword evidence="5" id="KW-1185">Reference proteome</keyword>
<dbReference type="GO" id="GO:0016491">
    <property type="term" value="F:oxidoreductase activity"/>
    <property type="evidence" value="ECO:0007669"/>
    <property type="project" value="UniProtKB-KW"/>
</dbReference>
<feature type="domain" description="NADH:flavin oxidoreductase/NADH oxidase N-terminal" evidence="3">
    <location>
        <begin position="7"/>
        <end position="338"/>
    </location>
</feature>
<evidence type="ECO:0000259" key="3">
    <source>
        <dbReference type="Pfam" id="PF00724"/>
    </source>
</evidence>
<name>A0A345P6L6_9GAMM</name>
<dbReference type="GO" id="GO:0010181">
    <property type="term" value="F:FMN binding"/>
    <property type="evidence" value="ECO:0007669"/>
    <property type="project" value="InterPro"/>
</dbReference>
<dbReference type="CDD" id="cd04733">
    <property type="entry name" value="OYE_like_2_FMN"/>
    <property type="match status" value="1"/>
</dbReference>
<dbReference type="AlphaFoldDB" id="A0A345P6L6"/>
<dbReference type="PANTHER" id="PTHR43656:SF2">
    <property type="entry name" value="BINDING OXIDOREDUCTASE, PUTATIVE (AFU_ORTHOLOGUE AFUA_2G08260)-RELATED"/>
    <property type="match status" value="1"/>
</dbReference>
<dbReference type="OrthoDB" id="8523426at2"/>
<dbReference type="Pfam" id="PF00724">
    <property type="entry name" value="Oxidored_FMN"/>
    <property type="match status" value="1"/>
</dbReference>
<accession>A0A345P6L6</accession>
<dbReference type="SUPFAM" id="SSF51395">
    <property type="entry name" value="FMN-linked oxidoreductases"/>
    <property type="match status" value="1"/>
</dbReference>
<dbReference type="RefSeq" id="WP_114899035.1">
    <property type="nucleotide sequence ID" value="NZ_CP031222.1"/>
</dbReference>
<dbReference type="Gene3D" id="3.20.20.70">
    <property type="entry name" value="Aldolase class I"/>
    <property type="match status" value="1"/>
</dbReference>
<dbReference type="PANTHER" id="PTHR43656">
    <property type="entry name" value="BINDING OXIDOREDUCTASE, PUTATIVE (AFU_ORTHOLOGUE AFUA_2G08260)-RELATED"/>
    <property type="match status" value="1"/>
</dbReference>
<evidence type="ECO:0000256" key="1">
    <source>
        <dbReference type="ARBA" id="ARBA00022630"/>
    </source>
</evidence>
<dbReference type="InterPro" id="IPR051799">
    <property type="entry name" value="NADH_flavin_oxidoreductase"/>
</dbReference>